<reference evidence="1 2" key="1">
    <citation type="submission" date="2019-09" db="EMBL/GenBank/DDBJ databases">
        <title>Draft genome of the ectomycorrhizal ascomycete Sphaerosporella brunnea.</title>
        <authorList>
            <consortium name="DOE Joint Genome Institute"/>
            <person name="Benucci G.M."/>
            <person name="Marozzi G."/>
            <person name="Antonielli L."/>
            <person name="Sanchez S."/>
            <person name="Marco P."/>
            <person name="Wang X."/>
            <person name="Falini L.B."/>
            <person name="Barry K."/>
            <person name="Haridas S."/>
            <person name="Lipzen A."/>
            <person name="Labutti K."/>
            <person name="Grigoriev I.V."/>
            <person name="Murat C."/>
            <person name="Martin F."/>
            <person name="Albertini E."/>
            <person name="Donnini D."/>
            <person name="Bonito G."/>
        </authorList>
    </citation>
    <scope>NUCLEOTIDE SEQUENCE [LARGE SCALE GENOMIC DNA]</scope>
    <source>
        <strain evidence="1 2">Sb_GMNB300</strain>
    </source>
</reference>
<organism evidence="1 2">
    <name type="scientific">Sphaerosporella brunnea</name>
    <dbReference type="NCBI Taxonomy" id="1250544"/>
    <lineage>
        <taxon>Eukaryota</taxon>
        <taxon>Fungi</taxon>
        <taxon>Dikarya</taxon>
        <taxon>Ascomycota</taxon>
        <taxon>Pezizomycotina</taxon>
        <taxon>Pezizomycetes</taxon>
        <taxon>Pezizales</taxon>
        <taxon>Pyronemataceae</taxon>
        <taxon>Sphaerosporella</taxon>
    </lineage>
</organism>
<sequence length="236" mass="27392">MDRNDGICKYGWCKERFAPAKMAAHMMSVHHQYRCKSEKAYVEVRYENNKAIHICDRECSVKISRNWTAQSGAEAAQLRVRENGKASDANHAEKAQMLQAAIPRNEMLDKPPDWCLLLHSDFLLKQMLDKPPDWCLLHHSDFLLKQMLDKPPDWSLLLHSDFLFKQMLDKPPDWSLLLQSYFLFKDMLDKPLDWSSPSHRRGTTCAAARMPRSQKHRRGTTESLKIESDMNCGCLS</sequence>
<dbReference type="InParanoid" id="A0A5J5F5W4"/>
<gene>
    <name evidence="1" type="ORF">FN846DRAFT_904014</name>
</gene>
<comment type="caution">
    <text evidence="1">The sequence shown here is derived from an EMBL/GenBank/DDBJ whole genome shotgun (WGS) entry which is preliminary data.</text>
</comment>
<dbReference type="EMBL" id="VXIS01000030">
    <property type="protein sequence ID" value="KAA8911934.1"/>
    <property type="molecule type" value="Genomic_DNA"/>
</dbReference>
<protein>
    <submittedName>
        <fullName evidence="1">Uncharacterized protein</fullName>
    </submittedName>
</protein>
<evidence type="ECO:0000313" key="2">
    <source>
        <dbReference type="Proteomes" id="UP000326924"/>
    </source>
</evidence>
<proteinExistence type="predicted"/>
<dbReference type="AlphaFoldDB" id="A0A5J5F5W4"/>
<accession>A0A5J5F5W4</accession>
<keyword evidence="2" id="KW-1185">Reference proteome</keyword>
<dbReference type="Proteomes" id="UP000326924">
    <property type="component" value="Unassembled WGS sequence"/>
</dbReference>
<name>A0A5J5F5W4_9PEZI</name>
<evidence type="ECO:0000313" key="1">
    <source>
        <dbReference type="EMBL" id="KAA8911934.1"/>
    </source>
</evidence>